<accession>A0ABQ5DEY1</accession>
<evidence type="ECO:0000313" key="2">
    <source>
        <dbReference type="EMBL" id="GJT37527.1"/>
    </source>
</evidence>
<keyword evidence="3" id="KW-1185">Reference proteome</keyword>
<sequence length="170" mass="18418">NQGQNSNIAYPSTDEMLRNFMISTEAKFNSLSNSVSRMEKSLQERPQGMLSSNTIPNPREDLKVITTRSGSTLVGPSVLPPPISSSEEVERDPETITDPVLTDSTIRVPPLVVQPSPASGSSKLPPAPASSSVIPERNLHLASTCSFTYSVILSCNDIMHQLRKFPIPQG</sequence>
<gene>
    <name evidence="2" type="ORF">Tco_0937392</name>
</gene>
<comment type="caution">
    <text evidence="2">The sequence shown here is derived from an EMBL/GenBank/DDBJ whole genome shotgun (WGS) entry which is preliminary data.</text>
</comment>
<name>A0ABQ5DEY1_9ASTR</name>
<evidence type="ECO:0000256" key="1">
    <source>
        <dbReference type="SAM" id="MobiDB-lite"/>
    </source>
</evidence>
<organism evidence="2 3">
    <name type="scientific">Tanacetum coccineum</name>
    <dbReference type="NCBI Taxonomy" id="301880"/>
    <lineage>
        <taxon>Eukaryota</taxon>
        <taxon>Viridiplantae</taxon>
        <taxon>Streptophyta</taxon>
        <taxon>Embryophyta</taxon>
        <taxon>Tracheophyta</taxon>
        <taxon>Spermatophyta</taxon>
        <taxon>Magnoliopsida</taxon>
        <taxon>eudicotyledons</taxon>
        <taxon>Gunneridae</taxon>
        <taxon>Pentapetalae</taxon>
        <taxon>asterids</taxon>
        <taxon>campanulids</taxon>
        <taxon>Asterales</taxon>
        <taxon>Asteraceae</taxon>
        <taxon>Asteroideae</taxon>
        <taxon>Anthemideae</taxon>
        <taxon>Anthemidinae</taxon>
        <taxon>Tanacetum</taxon>
    </lineage>
</organism>
<feature type="region of interest" description="Disordered" evidence="1">
    <location>
        <begin position="38"/>
        <end position="132"/>
    </location>
</feature>
<reference evidence="2" key="2">
    <citation type="submission" date="2022-01" db="EMBL/GenBank/DDBJ databases">
        <authorList>
            <person name="Yamashiro T."/>
            <person name="Shiraishi A."/>
            <person name="Satake H."/>
            <person name="Nakayama K."/>
        </authorList>
    </citation>
    <scope>NUCLEOTIDE SEQUENCE</scope>
</reference>
<dbReference type="Proteomes" id="UP001151760">
    <property type="component" value="Unassembled WGS sequence"/>
</dbReference>
<dbReference type="EMBL" id="BQNB010015230">
    <property type="protein sequence ID" value="GJT37527.1"/>
    <property type="molecule type" value="Genomic_DNA"/>
</dbReference>
<protein>
    <recommendedName>
        <fullName evidence="4">Reverse transcriptase domain-containing protein</fullName>
    </recommendedName>
</protein>
<evidence type="ECO:0008006" key="4">
    <source>
        <dbReference type="Google" id="ProtNLM"/>
    </source>
</evidence>
<evidence type="ECO:0000313" key="3">
    <source>
        <dbReference type="Proteomes" id="UP001151760"/>
    </source>
</evidence>
<feature type="non-terminal residue" evidence="2">
    <location>
        <position position="1"/>
    </location>
</feature>
<reference evidence="2" key="1">
    <citation type="journal article" date="2022" name="Int. J. Mol. Sci.">
        <title>Draft Genome of Tanacetum Coccineum: Genomic Comparison of Closely Related Tanacetum-Family Plants.</title>
        <authorList>
            <person name="Yamashiro T."/>
            <person name="Shiraishi A."/>
            <person name="Nakayama K."/>
            <person name="Satake H."/>
        </authorList>
    </citation>
    <scope>NUCLEOTIDE SEQUENCE</scope>
</reference>
<feature type="compositionally biased region" description="Low complexity" evidence="1">
    <location>
        <begin position="115"/>
        <end position="132"/>
    </location>
</feature>
<proteinExistence type="predicted"/>